<dbReference type="Gene3D" id="3.20.20.140">
    <property type="entry name" value="Metal-dependent hydrolases"/>
    <property type="match status" value="1"/>
</dbReference>
<keyword evidence="2" id="KW-1185">Reference proteome</keyword>
<protein>
    <recommendedName>
        <fullName evidence="3">DNA polymerase/3'-5' exonuclease PolX</fullName>
    </recommendedName>
</protein>
<reference evidence="1 2" key="1">
    <citation type="journal article" date="2019" name="Int. J. Syst. Evol. Microbiol.">
        <title>The Global Catalogue of Microorganisms (GCM) 10K type strain sequencing project: providing services to taxonomists for standard genome sequencing and annotation.</title>
        <authorList>
            <consortium name="The Broad Institute Genomics Platform"/>
            <consortium name="The Broad Institute Genome Sequencing Center for Infectious Disease"/>
            <person name="Wu L."/>
            <person name="Ma J."/>
        </authorList>
    </citation>
    <scope>NUCLEOTIDE SEQUENCE [LARGE SCALE GENOMIC DNA]</scope>
    <source>
        <strain evidence="1 2">JCM 4087</strain>
    </source>
</reference>
<dbReference type="InterPro" id="IPR050243">
    <property type="entry name" value="PHP_phosphatase"/>
</dbReference>
<accession>A0ABN3WEN7</accession>
<comment type="caution">
    <text evidence="1">The sequence shown here is derived from an EMBL/GenBank/DDBJ whole genome shotgun (WGS) entry which is preliminary data.</text>
</comment>
<dbReference type="CDD" id="cd07436">
    <property type="entry name" value="PHP_PolX"/>
    <property type="match status" value="1"/>
</dbReference>
<dbReference type="PANTHER" id="PTHR36928">
    <property type="entry name" value="PHOSPHATASE YCDX-RELATED"/>
    <property type="match status" value="1"/>
</dbReference>
<evidence type="ECO:0000313" key="2">
    <source>
        <dbReference type="Proteomes" id="UP001501102"/>
    </source>
</evidence>
<sequence length="169" mass="18853">MRLLHGTELNIGPDGGVDWPDDFLAGFDLCVASVHSHFNQSREELTRRFVRACENPYVAVIGHPTTRLIGKRPAIDADFDAVFAACARTGTALEINGHPDRLDLGDEEILRARRHGVKFAVNTDAHSVTHLPYMRFGVGTAQRGWLTKDDVVNAWPLQRLRRFLRPATG</sequence>
<dbReference type="SUPFAM" id="SSF89550">
    <property type="entry name" value="PHP domain-like"/>
    <property type="match status" value="1"/>
</dbReference>
<proteinExistence type="predicted"/>
<dbReference type="PANTHER" id="PTHR36928:SF1">
    <property type="entry name" value="PHOSPHATASE YCDX-RELATED"/>
    <property type="match status" value="1"/>
</dbReference>
<evidence type="ECO:0008006" key="3">
    <source>
        <dbReference type="Google" id="ProtNLM"/>
    </source>
</evidence>
<evidence type="ECO:0000313" key="1">
    <source>
        <dbReference type="EMBL" id="GAA2910430.1"/>
    </source>
</evidence>
<dbReference type="EMBL" id="BAAAXZ010000012">
    <property type="protein sequence ID" value="GAA2910430.1"/>
    <property type="molecule type" value="Genomic_DNA"/>
</dbReference>
<dbReference type="Proteomes" id="UP001501102">
    <property type="component" value="Unassembled WGS sequence"/>
</dbReference>
<name>A0ABN3WEN7_STRTU</name>
<dbReference type="InterPro" id="IPR047967">
    <property type="entry name" value="PolX_PHP"/>
</dbReference>
<gene>
    <name evidence="1" type="ORF">GCM10020221_02900</name>
</gene>
<dbReference type="InterPro" id="IPR016195">
    <property type="entry name" value="Pol/histidinol_Pase-like"/>
</dbReference>
<organism evidence="1 2">
    <name type="scientific">Streptomyces thioluteus</name>
    <dbReference type="NCBI Taxonomy" id="66431"/>
    <lineage>
        <taxon>Bacteria</taxon>
        <taxon>Bacillati</taxon>
        <taxon>Actinomycetota</taxon>
        <taxon>Actinomycetes</taxon>
        <taxon>Kitasatosporales</taxon>
        <taxon>Streptomycetaceae</taxon>
        <taxon>Streptomyces</taxon>
    </lineage>
</organism>